<dbReference type="PANTHER" id="PTHR42760">
    <property type="entry name" value="SHORT-CHAIN DEHYDROGENASES/REDUCTASES FAMILY MEMBER"/>
    <property type="match status" value="1"/>
</dbReference>
<dbReference type="PRINTS" id="PR00080">
    <property type="entry name" value="SDRFAMILY"/>
</dbReference>
<dbReference type="AlphaFoldDB" id="A0A6J5EJ88"/>
<evidence type="ECO:0000313" key="5">
    <source>
        <dbReference type="Proteomes" id="UP000494363"/>
    </source>
</evidence>
<dbReference type="InterPro" id="IPR002347">
    <property type="entry name" value="SDR_fam"/>
</dbReference>
<dbReference type="InterPro" id="IPR020904">
    <property type="entry name" value="Sc_DH/Rdtase_CS"/>
</dbReference>
<dbReference type="FunFam" id="3.40.50.720:FF:000173">
    <property type="entry name" value="3-oxoacyl-[acyl-carrier protein] reductase"/>
    <property type="match status" value="1"/>
</dbReference>
<dbReference type="PRINTS" id="PR00081">
    <property type="entry name" value="GDHRDH"/>
</dbReference>
<dbReference type="Proteomes" id="UP000494363">
    <property type="component" value="Unassembled WGS sequence"/>
</dbReference>
<dbReference type="Gene3D" id="3.40.50.720">
    <property type="entry name" value="NAD(P)-binding Rossmann-like Domain"/>
    <property type="match status" value="1"/>
</dbReference>
<dbReference type="GO" id="GO:0004316">
    <property type="term" value="F:3-oxoacyl-[acyl-carrier-protein] reductase (NADPH) activity"/>
    <property type="evidence" value="ECO:0007669"/>
    <property type="project" value="UniProtKB-EC"/>
</dbReference>
<dbReference type="SUPFAM" id="SSF51735">
    <property type="entry name" value="NAD(P)-binding Rossmann-fold domains"/>
    <property type="match status" value="1"/>
</dbReference>
<comment type="similarity">
    <text evidence="1">Belongs to the short-chain dehydrogenases/reductases (SDR) family.</text>
</comment>
<dbReference type="EMBL" id="CADIKH010000028">
    <property type="protein sequence ID" value="CAB3765834.1"/>
    <property type="molecule type" value="Genomic_DNA"/>
</dbReference>
<evidence type="ECO:0000259" key="3">
    <source>
        <dbReference type="SMART" id="SM00822"/>
    </source>
</evidence>
<dbReference type="SMART" id="SM00822">
    <property type="entry name" value="PKS_KR"/>
    <property type="match status" value="1"/>
</dbReference>
<evidence type="ECO:0000256" key="2">
    <source>
        <dbReference type="ARBA" id="ARBA00023002"/>
    </source>
</evidence>
<organism evidence="4 5">
    <name type="scientific">Paraburkholderia humisilvae</name>
    <dbReference type="NCBI Taxonomy" id="627669"/>
    <lineage>
        <taxon>Bacteria</taxon>
        <taxon>Pseudomonadati</taxon>
        <taxon>Pseudomonadota</taxon>
        <taxon>Betaproteobacteria</taxon>
        <taxon>Burkholderiales</taxon>
        <taxon>Burkholderiaceae</taxon>
        <taxon>Paraburkholderia</taxon>
    </lineage>
</organism>
<evidence type="ECO:0000256" key="1">
    <source>
        <dbReference type="ARBA" id="ARBA00006484"/>
    </source>
</evidence>
<evidence type="ECO:0000313" key="4">
    <source>
        <dbReference type="EMBL" id="CAB3765834.1"/>
    </source>
</evidence>
<feature type="domain" description="Ketoreductase" evidence="3">
    <location>
        <begin position="7"/>
        <end position="188"/>
    </location>
</feature>
<dbReference type="RefSeq" id="WP_175229329.1">
    <property type="nucleotide sequence ID" value="NZ_CADIKH010000028.1"/>
</dbReference>
<dbReference type="PANTHER" id="PTHR42760:SF40">
    <property type="entry name" value="3-OXOACYL-[ACYL-CARRIER-PROTEIN] REDUCTASE, CHLOROPLASTIC"/>
    <property type="match status" value="1"/>
</dbReference>
<proteinExistence type="inferred from homology"/>
<dbReference type="InterPro" id="IPR057326">
    <property type="entry name" value="KR_dom"/>
</dbReference>
<gene>
    <name evidence="4" type="primary">fabG_14</name>
    <name evidence="4" type="ORF">LMG29542_05243</name>
</gene>
<dbReference type="GO" id="GO:0030497">
    <property type="term" value="P:fatty acid elongation"/>
    <property type="evidence" value="ECO:0007669"/>
    <property type="project" value="TreeGrafter"/>
</dbReference>
<dbReference type="Pfam" id="PF13561">
    <property type="entry name" value="adh_short_C2"/>
    <property type="match status" value="1"/>
</dbReference>
<keyword evidence="2 4" id="KW-0560">Oxidoreductase</keyword>
<dbReference type="PROSITE" id="PS00061">
    <property type="entry name" value="ADH_SHORT"/>
    <property type="match status" value="1"/>
</dbReference>
<accession>A0A6J5EJ88</accession>
<dbReference type="InterPro" id="IPR036291">
    <property type="entry name" value="NAD(P)-bd_dom_sf"/>
</dbReference>
<sequence length="245" mass="25500">MSNTSTRVAVVSGGSRGLGLAICETLLAEGYRVATFSRRQSAALERACGAHDGRLYWEPLDVADDASLASYLQRVRARFGRVGYLVNSAGIAHEGLLTMMKGSDVSRMLAINLGGAVSLAQQCVKQMMVGGSGVIVNISSVVGVRGYKGVGVYSATKAALDGLTRSLAKELGSLGIRVNSVAPGFMETEMVAGLSEQQKGRLVRQTPLGRLGTVDDVSAVVAFLLSDAARFVTGQTVVVDGGLTT</sequence>
<dbReference type="EC" id="1.1.1.100" evidence="4"/>
<name>A0A6J5EJ88_9BURK</name>
<reference evidence="4 5" key="1">
    <citation type="submission" date="2020-04" db="EMBL/GenBank/DDBJ databases">
        <authorList>
            <person name="De Canck E."/>
        </authorList>
    </citation>
    <scope>NUCLEOTIDE SEQUENCE [LARGE SCALE GENOMIC DNA]</scope>
    <source>
        <strain evidence="4 5">LMG 29542</strain>
    </source>
</reference>
<protein>
    <submittedName>
        <fullName evidence="4">3-oxoacyl-[acyl-carrier-protein] reductase FabG</fullName>
        <ecNumber evidence="4">1.1.1.100</ecNumber>
    </submittedName>
</protein>
<keyword evidence="5" id="KW-1185">Reference proteome</keyword>